<dbReference type="PANTHER" id="PTHR36925">
    <property type="entry name" value="COBALT-PRECORRIN-6A REDUCTASE"/>
    <property type="match status" value="1"/>
</dbReference>
<evidence type="ECO:0000256" key="3">
    <source>
        <dbReference type="ARBA" id="ARBA00023002"/>
    </source>
</evidence>
<sequence length="259" mass="29464">MIWVLAGTGDSFEIIDSLQKKGLSLIVSVVREYTEKRLAATGVKVIKKRLEPRDMRDLINRYGIDLIIDATHPFAVNVSRNVLLVSQEMSITYWRYEREELDLSIYPSEYILAVEDYQEAVTVAAQFKRIFLTIGSNKLHYFTNGLENWRDRLVTRVLPDWRFIKKAEEIGFTPANLIAVQGPFTSKLNRALLEEYKADVLVSKASGKTGGLDTKITAALDLGIPVIIIKRPVLDYPYVFSDIEKLITHCIKWKGSSHA</sequence>
<gene>
    <name evidence="4" type="primary">cobK</name>
    <name evidence="4" type="ORF">GM661_12875</name>
</gene>
<reference evidence="4" key="1">
    <citation type="submission" date="2019-12" db="EMBL/GenBank/DDBJ databases">
        <authorList>
            <person name="zhang j."/>
            <person name="sun C.M."/>
        </authorList>
    </citation>
    <scope>NUCLEOTIDE SEQUENCE</scope>
    <source>
        <strain evidence="4">NS-1</strain>
    </source>
</reference>
<proteinExistence type="predicted"/>
<keyword evidence="2" id="KW-0169">Cobalamin biosynthesis</keyword>
<dbReference type="PANTHER" id="PTHR36925:SF1">
    <property type="entry name" value="COBALT-PRECORRIN-6A REDUCTASE"/>
    <property type="match status" value="1"/>
</dbReference>
<evidence type="ECO:0000313" key="4">
    <source>
        <dbReference type="EMBL" id="QTL98793.1"/>
    </source>
</evidence>
<dbReference type="NCBIfam" id="TIGR00715">
    <property type="entry name" value="precor6x_red"/>
    <property type="match status" value="1"/>
</dbReference>
<dbReference type="RefSeq" id="WP_230867188.1">
    <property type="nucleotide sequence ID" value="NZ_CP046640.1"/>
</dbReference>
<name>A0A8A7KAF4_9FIRM</name>
<dbReference type="Pfam" id="PF02571">
    <property type="entry name" value="CbiJ"/>
    <property type="match status" value="1"/>
</dbReference>
<dbReference type="GO" id="GO:0009236">
    <property type="term" value="P:cobalamin biosynthetic process"/>
    <property type="evidence" value="ECO:0007669"/>
    <property type="project" value="UniProtKB-UniPathway"/>
</dbReference>
<keyword evidence="3 4" id="KW-0560">Oxidoreductase</keyword>
<evidence type="ECO:0000313" key="5">
    <source>
        <dbReference type="Proteomes" id="UP000665020"/>
    </source>
</evidence>
<evidence type="ECO:0000256" key="1">
    <source>
        <dbReference type="ARBA" id="ARBA00004953"/>
    </source>
</evidence>
<evidence type="ECO:0000256" key="2">
    <source>
        <dbReference type="ARBA" id="ARBA00022573"/>
    </source>
</evidence>
<dbReference type="PROSITE" id="PS51014">
    <property type="entry name" value="COBK_CBIJ"/>
    <property type="match status" value="1"/>
</dbReference>
<dbReference type="KEGG" id="ifn:GM661_12875"/>
<dbReference type="EC" id="1.3.1.54" evidence="4"/>
<accession>A0A8A7KAF4</accession>
<keyword evidence="5" id="KW-1185">Reference proteome</keyword>
<comment type="pathway">
    <text evidence="1">Cofactor biosynthesis; adenosylcobalamin biosynthesis.</text>
</comment>
<dbReference type="EMBL" id="CP046640">
    <property type="protein sequence ID" value="QTL98793.1"/>
    <property type="molecule type" value="Genomic_DNA"/>
</dbReference>
<dbReference type="UniPathway" id="UPA00148"/>
<dbReference type="AlphaFoldDB" id="A0A8A7KAF4"/>
<organism evidence="4 5">
    <name type="scientific">Iocasia fonsfrigidae</name>
    <dbReference type="NCBI Taxonomy" id="2682810"/>
    <lineage>
        <taxon>Bacteria</taxon>
        <taxon>Bacillati</taxon>
        <taxon>Bacillota</taxon>
        <taxon>Clostridia</taxon>
        <taxon>Halanaerobiales</taxon>
        <taxon>Halanaerobiaceae</taxon>
        <taxon>Iocasia</taxon>
    </lineage>
</organism>
<protein>
    <submittedName>
        <fullName evidence="4">Precorrin-6A reductase</fullName>
        <ecNumber evidence="4">1.3.1.54</ecNumber>
    </submittedName>
</protein>
<dbReference type="GO" id="GO:0016994">
    <property type="term" value="F:precorrin-6A reductase activity"/>
    <property type="evidence" value="ECO:0007669"/>
    <property type="project" value="UniProtKB-EC"/>
</dbReference>
<dbReference type="Proteomes" id="UP000665020">
    <property type="component" value="Chromosome"/>
</dbReference>
<dbReference type="InterPro" id="IPR003723">
    <property type="entry name" value="Precorrin-6x_reduct"/>
</dbReference>